<feature type="chain" id="PRO_5043597620" evidence="1">
    <location>
        <begin position="19"/>
        <end position="273"/>
    </location>
</feature>
<dbReference type="Proteomes" id="UP001375240">
    <property type="component" value="Unassembled WGS sequence"/>
</dbReference>
<keyword evidence="1" id="KW-0732">Signal</keyword>
<proteinExistence type="predicted"/>
<comment type="caution">
    <text evidence="2">The sequence shown here is derived from an EMBL/GenBank/DDBJ whole genome shotgun (WGS) entry which is preliminary data.</text>
</comment>
<reference evidence="2 3" key="1">
    <citation type="submission" date="2019-10" db="EMBL/GenBank/DDBJ databases">
        <authorList>
            <person name="Palmer J.M."/>
        </authorList>
    </citation>
    <scope>NUCLEOTIDE SEQUENCE [LARGE SCALE GENOMIC DNA]</scope>
    <source>
        <strain evidence="2 3">TWF696</strain>
    </source>
</reference>
<evidence type="ECO:0000313" key="3">
    <source>
        <dbReference type="Proteomes" id="UP001375240"/>
    </source>
</evidence>
<dbReference type="AlphaFoldDB" id="A0AAV9V6Y5"/>
<evidence type="ECO:0000313" key="2">
    <source>
        <dbReference type="EMBL" id="KAK6354805.1"/>
    </source>
</evidence>
<evidence type="ECO:0000256" key="1">
    <source>
        <dbReference type="SAM" id="SignalP"/>
    </source>
</evidence>
<sequence length="273" mass="30474">MLLKAIGILAASVVVVYGAALPLPPSTTSDISQWNFTDADFDNWESIIWEANLADSNFDDAWLKSIDDAWREVKLMFPITIFNKTSQTIYINMNGIVSLDKPDWDMKTLPERPLPVDPKTCTATPEGGCIPSTAILPLWRDLNLRLLPADLGYGSTVAITFQHHQSYPIPHHHFGWWVCDKAAPLDPATERENCGRATRNIRMTVDVEKPYIFMFDYWIFETPAVRFEGTIGIQSEGQYLSVPASEIHTAAGSSTRIVFDTKAVTVTVTHGSI</sequence>
<name>A0AAV9V6Y5_9PEZI</name>
<protein>
    <submittedName>
        <fullName evidence="2">Uncharacterized protein</fullName>
    </submittedName>
</protein>
<accession>A0AAV9V6Y5</accession>
<organism evidence="2 3">
    <name type="scientific">Orbilia brochopaga</name>
    <dbReference type="NCBI Taxonomy" id="3140254"/>
    <lineage>
        <taxon>Eukaryota</taxon>
        <taxon>Fungi</taxon>
        <taxon>Dikarya</taxon>
        <taxon>Ascomycota</taxon>
        <taxon>Pezizomycotina</taxon>
        <taxon>Orbiliomycetes</taxon>
        <taxon>Orbiliales</taxon>
        <taxon>Orbiliaceae</taxon>
        <taxon>Orbilia</taxon>
    </lineage>
</organism>
<feature type="signal peptide" evidence="1">
    <location>
        <begin position="1"/>
        <end position="18"/>
    </location>
</feature>
<dbReference type="EMBL" id="JAVHNQ010000002">
    <property type="protein sequence ID" value="KAK6354805.1"/>
    <property type="molecule type" value="Genomic_DNA"/>
</dbReference>
<gene>
    <name evidence="2" type="ORF">TWF696_003938</name>
</gene>
<keyword evidence="3" id="KW-1185">Reference proteome</keyword>